<dbReference type="PROSITE" id="PS50206">
    <property type="entry name" value="RHODANESE_3"/>
    <property type="match status" value="1"/>
</dbReference>
<dbReference type="SMART" id="SM00450">
    <property type="entry name" value="RHOD"/>
    <property type="match status" value="1"/>
</dbReference>
<dbReference type="OrthoDB" id="9811849at2"/>
<protein>
    <recommendedName>
        <fullName evidence="1">Rhodanese domain-containing protein</fullName>
    </recommendedName>
</protein>
<dbReference type="SUPFAM" id="SSF52821">
    <property type="entry name" value="Rhodanese/Cell cycle control phosphatase"/>
    <property type="match status" value="1"/>
</dbReference>
<evidence type="ECO:0000313" key="2">
    <source>
        <dbReference type="EMBL" id="GCL62150.1"/>
    </source>
</evidence>
<dbReference type="EMBL" id="BJCL01000002">
    <property type="protein sequence ID" value="GCL62150.1"/>
    <property type="molecule type" value="Genomic_DNA"/>
</dbReference>
<organism evidence="2 3">
    <name type="scientific">Pseudaquabacterium pictum</name>
    <dbReference type="NCBI Taxonomy" id="2315236"/>
    <lineage>
        <taxon>Bacteria</taxon>
        <taxon>Pseudomonadati</taxon>
        <taxon>Pseudomonadota</taxon>
        <taxon>Betaproteobacteria</taxon>
        <taxon>Burkholderiales</taxon>
        <taxon>Sphaerotilaceae</taxon>
        <taxon>Pseudaquabacterium</taxon>
    </lineage>
</organism>
<gene>
    <name evidence="2" type="ORF">AQPW35_12310</name>
</gene>
<dbReference type="InterPro" id="IPR036873">
    <property type="entry name" value="Rhodanese-like_dom_sf"/>
</dbReference>
<feature type="domain" description="Rhodanese" evidence="1">
    <location>
        <begin position="18"/>
        <end position="112"/>
    </location>
</feature>
<dbReference type="RefSeq" id="WP_137731891.1">
    <property type="nucleotide sequence ID" value="NZ_BJCL01000002.1"/>
</dbReference>
<proteinExistence type="predicted"/>
<comment type="caution">
    <text evidence="2">The sequence shown here is derived from an EMBL/GenBank/DDBJ whole genome shotgun (WGS) entry which is preliminary data.</text>
</comment>
<dbReference type="Pfam" id="PF00581">
    <property type="entry name" value="Rhodanese"/>
    <property type="match status" value="1"/>
</dbReference>
<dbReference type="Proteomes" id="UP000301751">
    <property type="component" value="Unassembled WGS sequence"/>
</dbReference>
<evidence type="ECO:0000259" key="1">
    <source>
        <dbReference type="PROSITE" id="PS50206"/>
    </source>
</evidence>
<dbReference type="Gene3D" id="3.40.250.10">
    <property type="entry name" value="Rhodanese-like domain"/>
    <property type="match status" value="1"/>
</dbReference>
<name>A0A480AN25_9BURK</name>
<sequence length="114" mass="11873">MTDSLDHDTEPFGIHPADVGDLPCLDVRRAAVHAEATTMLPGATWRDPATVADWGPALARAHPPGQPLVVYCVHGHAVSRGAVLALRAAGGDARFLRGGITAWAAEGRPVVAKP</sequence>
<evidence type="ECO:0000313" key="3">
    <source>
        <dbReference type="Proteomes" id="UP000301751"/>
    </source>
</evidence>
<accession>A0A480AN25</accession>
<reference evidence="3" key="1">
    <citation type="submission" date="2019-03" db="EMBL/GenBank/DDBJ databases">
        <title>Aquabacterium pictum sp.nov., the first bacteriochlorophyll a-containing freshwater bacterium in the genus Aquabacterium of the class Betaproteobacteria.</title>
        <authorList>
            <person name="Hirose S."/>
            <person name="Tank M."/>
            <person name="Hara E."/>
            <person name="Tamaki H."/>
            <person name="Takaichi S."/>
            <person name="Haruta S."/>
            <person name="Hanada S."/>
        </authorList>
    </citation>
    <scope>NUCLEOTIDE SEQUENCE [LARGE SCALE GENOMIC DNA]</scope>
    <source>
        <strain evidence="3">W35</strain>
    </source>
</reference>
<dbReference type="AlphaFoldDB" id="A0A480AN25"/>
<keyword evidence="3" id="KW-1185">Reference proteome</keyword>
<dbReference type="InterPro" id="IPR001763">
    <property type="entry name" value="Rhodanese-like_dom"/>
</dbReference>